<evidence type="ECO:0000256" key="1">
    <source>
        <dbReference type="SAM" id="Coils"/>
    </source>
</evidence>
<organism evidence="2 3">
    <name type="scientific">Candidatus Protochlamydia naegleriophila</name>
    <dbReference type="NCBI Taxonomy" id="389348"/>
    <lineage>
        <taxon>Bacteria</taxon>
        <taxon>Pseudomonadati</taxon>
        <taxon>Chlamydiota</taxon>
        <taxon>Chlamydiia</taxon>
        <taxon>Parachlamydiales</taxon>
        <taxon>Parachlamydiaceae</taxon>
        <taxon>Candidatus Protochlamydia</taxon>
    </lineage>
</organism>
<sequence length="605" mass="67140">MSMQGIGNGVPIHVPQSKEEFSSQSQSVQYKGHLYVKVDVEKGLIGFTSNSKLASTPMQIKKFMERHGNTLESGQAAMLEKASVKQGKITISERSLPDSLLGKSIAKIKKAVASVTSFIKNLGQTDSAITKHIHAKANERRVAIEHEKLSRSFEEKLGQGGLVTKLGTLQYLKSGLTEMEERLLSMDPESREAHELKEAIADTKQEIADKDLALRSKDARKQMMGLLKEVRISEKDSAEVVAAKGKFLEEQKELIDQMKSLTSIRFEENAEIQVINVRNGISQTLSIPTNFNDRVDGGRAIKWKGYSERDQNDLSVRKHVKTYYEEKGEVAPDGSKLGSAVSMSQLIGENNVNFEQLQSAATNKLLDVSLGLKIFGSTAKEGAAIIGAALNAIIQELPNDNIQNQHDLKQALMDRIVHKNQVKEMVDKDTFAALITGGKINRDLYQAPEFKEAERAFKNGSWGVDEEREITFTNFNPDDLGNFMKAIHYFFDDPDAQKVLENFVPLDDTASKLAADVAAVKRGDELTAQIGDLTRNHARLSREKQVLESELKAQMMLYDAGTAEGKAVTQPKIDLYREKIAELDDKLVAVQDEIFSVNSEIEKLG</sequence>
<dbReference type="RefSeq" id="WP_059061249.1">
    <property type="nucleotide sequence ID" value="NZ_LN879502.1"/>
</dbReference>
<dbReference type="AlphaFoldDB" id="A0A0U5JDB8"/>
<reference evidence="3" key="1">
    <citation type="submission" date="2015-09" db="EMBL/GenBank/DDBJ databases">
        <authorList>
            <person name="Bertelli C."/>
        </authorList>
    </citation>
    <scope>NUCLEOTIDE SEQUENCE [LARGE SCALE GENOMIC DNA]</scope>
    <source>
        <strain evidence="3">KNic</strain>
    </source>
</reference>
<dbReference type="PATRIC" id="fig|389348.3.peg.1674"/>
<evidence type="ECO:0000313" key="3">
    <source>
        <dbReference type="Proteomes" id="UP000069902"/>
    </source>
</evidence>
<proteinExistence type="predicted"/>
<dbReference type="KEGG" id="pnl:PNK_1491"/>
<accession>A0A0U5JDB8</accession>
<protein>
    <submittedName>
        <fullName evidence="2">TNFAIP3-interacting protein 1</fullName>
    </submittedName>
</protein>
<dbReference type="Proteomes" id="UP000069902">
    <property type="component" value="Chromosome cPNK"/>
</dbReference>
<evidence type="ECO:0000313" key="2">
    <source>
        <dbReference type="EMBL" id="CUI17101.1"/>
    </source>
</evidence>
<dbReference type="InParanoid" id="A0A0U5JDB8"/>
<name>A0A0U5JDB8_9BACT</name>
<keyword evidence="1" id="KW-0175">Coiled coil</keyword>
<feature type="coiled-coil region" evidence="1">
    <location>
        <begin position="530"/>
        <end position="593"/>
    </location>
</feature>
<gene>
    <name evidence="2" type="ORF">PNK_1491</name>
</gene>
<keyword evidence="3" id="KW-1185">Reference proteome</keyword>
<dbReference type="EMBL" id="LN879502">
    <property type="protein sequence ID" value="CUI17101.1"/>
    <property type="molecule type" value="Genomic_DNA"/>
</dbReference>